<keyword evidence="10" id="KW-1185">Reference proteome</keyword>
<dbReference type="PRINTS" id="PR00335">
    <property type="entry name" value="KUPTAKETRKA"/>
</dbReference>
<dbReference type="Gene3D" id="3.40.50.720">
    <property type="entry name" value="NAD(P)-binding Rossmann-like Domain"/>
    <property type="match status" value="2"/>
</dbReference>
<dbReference type="InterPro" id="IPR006036">
    <property type="entry name" value="K_uptake_TrkA"/>
</dbReference>
<dbReference type="GO" id="GO:0015079">
    <property type="term" value="F:potassium ion transmembrane transporter activity"/>
    <property type="evidence" value="ECO:0007669"/>
    <property type="project" value="InterPro"/>
</dbReference>
<feature type="domain" description="RCK N-terminal" evidence="7">
    <location>
        <begin position="1"/>
        <end position="119"/>
    </location>
</feature>
<dbReference type="PANTHER" id="PTHR43833">
    <property type="entry name" value="POTASSIUM CHANNEL PROTEIN 2-RELATED-RELATED"/>
    <property type="match status" value="1"/>
</dbReference>
<accession>A0A227KHX1</accession>
<reference evidence="10" key="1">
    <citation type="submission" date="2017-05" db="EMBL/GenBank/DDBJ databases">
        <title>Improved OligoMM genomes.</title>
        <authorList>
            <person name="Garzetti D."/>
        </authorList>
    </citation>
    <scope>NUCLEOTIDE SEQUENCE [LARGE SCALE GENOMIC DNA]</scope>
    <source>
        <strain evidence="10">YL45</strain>
    </source>
</reference>
<feature type="domain" description="RCK C-terminal" evidence="8">
    <location>
        <begin position="376"/>
        <end position="466"/>
    </location>
</feature>
<dbReference type="InterPro" id="IPR006037">
    <property type="entry name" value="RCK_C"/>
</dbReference>
<evidence type="ECO:0000256" key="2">
    <source>
        <dbReference type="ARBA" id="ARBA00022448"/>
    </source>
</evidence>
<dbReference type="PROSITE" id="PS51202">
    <property type="entry name" value="RCK_C"/>
    <property type="match status" value="2"/>
</dbReference>
<dbReference type="InterPro" id="IPR036291">
    <property type="entry name" value="NAD(P)-bd_dom_sf"/>
</dbReference>
<keyword evidence="2" id="KW-0813">Transport</keyword>
<feature type="domain" description="RCK C-terminal" evidence="8">
    <location>
        <begin position="142"/>
        <end position="228"/>
    </location>
</feature>
<evidence type="ECO:0000313" key="10">
    <source>
        <dbReference type="Proteomes" id="UP000214610"/>
    </source>
</evidence>
<dbReference type="GO" id="GO:0005886">
    <property type="term" value="C:plasma membrane"/>
    <property type="evidence" value="ECO:0007669"/>
    <property type="project" value="InterPro"/>
</dbReference>
<proteinExistence type="predicted"/>
<dbReference type="NCBIfam" id="NF007039">
    <property type="entry name" value="PRK09496.3-2"/>
    <property type="match status" value="1"/>
</dbReference>
<comment type="caution">
    <text evidence="9">The sequence shown here is derived from an EMBL/GenBank/DDBJ whole genome shotgun (WGS) entry which is preliminary data.</text>
</comment>
<sequence>MRILILGAGKVGASVAGNLVSESNDITIVDKDKNKINEIQGMYDLQGIVGDATSPSVLADAGAADADMLVAVTASDETNLATTLIAEQLFNIPARIARVRNEELREYPALLSTSGFRATSVIWPEEAVTNSIVQLIHYPEALQVIDFSTADLILVSVKTDAGSKMAGKTVADIHQVLPDAKVQIVSISRQKFSVTNIRPDTVINPGDEVFFLTLKSEASNIIRVFRQKVRRYDRIMIAGGGSLSLQLARALDSSETANGDNYNIKILEGDPSRCQYLSEHLSSSVLVLNGDMTDESLFINEGIANIDVFIAVSNDDEDNFMSCLLAKRLGAHCTIALINRSSYIDLIDSTDIDIAFSPTESVLSDLLRHIRQGDVVSAHTLRRGAAEAMEIVAHGTSKNSKVIGKPVTKLNLPHGVTIGCIVRKEDDSQEVLMASEKDLSIEDDDHVIIFADSRQQVPEIEKLFAPSVGFF</sequence>
<dbReference type="AlphaFoldDB" id="A0A227KHX1"/>
<evidence type="ECO:0000256" key="6">
    <source>
        <dbReference type="ARBA" id="ARBA00023065"/>
    </source>
</evidence>
<keyword evidence="5" id="KW-0520">NAD</keyword>
<evidence type="ECO:0000259" key="7">
    <source>
        <dbReference type="PROSITE" id="PS51201"/>
    </source>
</evidence>
<keyword evidence="6" id="KW-0406">Ion transport</keyword>
<dbReference type="GeneID" id="78362312"/>
<keyword evidence="3" id="KW-0633">Potassium transport</keyword>
<evidence type="ECO:0000256" key="4">
    <source>
        <dbReference type="ARBA" id="ARBA00022958"/>
    </source>
</evidence>
<gene>
    <name evidence="9" type="ORF">ADH67_09360</name>
</gene>
<dbReference type="PANTHER" id="PTHR43833:SF5">
    <property type="entry name" value="TRK SYSTEM POTASSIUM UPTAKE PROTEIN TRKA"/>
    <property type="match status" value="1"/>
</dbReference>
<evidence type="ECO:0000256" key="5">
    <source>
        <dbReference type="ARBA" id="ARBA00023027"/>
    </source>
</evidence>
<feature type="domain" description="RCK N-terminal" evidence="7">
    <location>
        <begin position="232"/>
        <end position="356"/>
    </location>
</feature>
<name>A0A227KHX1_9BURK</name>
<dbReference type="Pfam" id="PF02254">
    <property type="entry name" value="TrkA_N"/>
    <property type="match status" value="2"/>
</dbReference>
<dbReference type="InterPro" id="IPR050721">
    <property type="entry name" value="Trk_Ktr_HKT_K-transport"/>
</dbReference>
<dbReference type="SUPFAM" id="SSF116726">
    <property type="entry name" value="TrkA C-terminal domain-like"/>
    <property type="match status" value="2"/>
</dbReference>
<organism evidence="9 10">
    <name type="scientific">Turicimonas muris</name>
    <dbReference type="NCBI Taxonomy" id="1796652"/>
    <lineage>
        <taxon>Bacteria</taxon>
        <taxon>Pseudomonadati</taxon>
        <taxon>Pseudomonadota</taxon>
        <taxon>Betaproteobacteria</taxon>
        <taxon>Burkholderiales</taxon>
        <taxon>Sutterellaceae</taxon>
        <taxon>Turicimonas</taxon>
    </lineage>
</organism>
<dbReference type="InterPro" id="IPR003148">
    <property type="entry name" value="RCK_N"/>
</dbReference>
<dbReference type="InterPro" id="IPR036721">
    <property type="entry name" value="RCK_C_sf"/>
</dbReference>
<evidence type="ECO:0000259" key="8">
    <source>
        <dbReference type="PROSITE" id="PS51202"/>
    </source>
</evidence>
<dbReference type="NCBIfam" id="NF007030">
    <property type="entry name" value="PRK09496.1-1"/>
    <property type="match status" value="1"/>
</dbReference>
<dbReference type="EMBL" id="NHMP01000005">
    <property type="protein sequence ID" value="OXE47352.1"/>
    <property type="molecule type" value="Genomic_DNA"/>
</dbReference>
<dbReference type="SUPFAM" id="SSF51735">
    <property type="entry name" value="NAD(P)-binding Rossmann-fold domains"/>
    <property type="match status" value="2"/>
</dbReference>
<dbReference type="Proteomes" id="UP000214610">
    <property type="component" value="Unassembled WGS sequence"/>
</dbReference>
<protein>
    <recommendedName>
        <fullName evidence="1">Trk system potassium uptake protein TrkA</fullName>
    </recommendedName>
</protein>
<dbReference type="NCBIfam" id="NF007031">
    <property type="entry name" value="PRK09496.1-2"/>
    <property type="match status" value="1"/>
</dbReference>
<dbReference type="Gene3D" id="3.30.70.1450">
    <property type="entry name" value="Regulator of K+ conductance, C-terminal domain"/>
    <property type="match status" value="2"/>
</dbReference>
<evidence type="ECO:0000256" key="3">
    <source>
        <dbReference type="ARBA" id="ARBA00022538"/>
    </source>
</evidence>
<evidence type="ECO:0000313" key="9">
    <source>
        <dbReference type="EMBL" id="OXE47352.1"/>
    </source>
</evidence>
<dbReference type="PROSITE" id="PS51201">
    <property type="entry name" value="RCK_N"/>
    <property type="match status" value="2"/>
</dbReference>
<dbReference type="Pfam" id="PF02080">
    <property type="entry name" value="TrkA_C"/>
    <property type="match status" value="1"/>
</dbReference>
<evidence type="ECO:0000256" key="1">
    <source>
        <dbReference type="ARBA" id="ARBA00017378"/>
    </source>
</evidence>
<dbReference type="NCBIfam" id="NF007032">
    <property type="entry name" value="PRK09496.1-4"/>
    <property type="match status" value="1"/>
</dbReference>
<dbReference type="RefSeq" id="WP_066594495.1">
    <property type="nucleotide sequence ID" value="NZ_CAJTBZ010000017.1"/>
</dbReference>
<keyword evidence="4" id="KW-0630">Potassium</keyword>